<sequence length="181" mass="18563">FDAPHRPVPDGALAHLDALARAEARFDAALSPAPPCPATLRVLAGLDGAGLARRTAANSQTLARALAGSGVGTINPGVPAPLLVRVRDAAAIDVELAARGVFSPMDWARPDSVDGTLWPEGVLALDTRPVPGLADAVTRAWLRRTAGIVRGAGPRGRPAANRPRKPVQNPASAVPPVRGST</sequence>
<dbReference type="AlphaFoldDB" id="U2PJ26"/>
<gene>
    <name evidence="2" type="ORF">HMPREF0682_2514</name>
</gene>
<comment type="caution">
    <text evidence="2">The sequence shown here is derived from an EMBL/GenBank/DDBJ whole genome shotgun (WGS) entry which is preliminary data.</text>
</comment>
<dbReference type="RefSeq" id="WP_021798715.1">
    <property type="nucleotide sequence ID" value="NZ_ACVN02000303.1"/>
</dbReference>
<dbReference type="EMBL" id="ACVN02000303">
    <property type="protein sequence ID" value="ERK50535.1"/>
    <property type="molecule type" value="Genomic_DNA"/>
</dbReference>
<feature type="compositionally biased region" description="Low complexity" evidence="1">
    <location>
        <begin position="151"/>
        <end position="161"/>
    </location>
</feature>
<protein>
    <submittedName>
        <fullName evidence="2">Uncharacterized protein</fullName>
    </submittedName>
</protein>
<keyword evidence="3" id="KW-1185">Reference proteome</keyword>
<proteinExistence type="predicted"/>
<reference evidence="2" key="1">
    <citation type="submission" date="2013-08" db="EMBL/GenBank/DDBJ databases">
        <authorList>
            <person name="Durkin A.S."/>
            <person name="Haft D.R."/>
            <person name="McCorrison J."/>
            <person name="Torralba M."/>
            <person name="Gillis M."/>
            <person name="Haft D.H."/>
            <person name="Methe B."/>
            <person name="Sutton G."/>
            <person name="Nelson K.E."/>
        </authorList>
    </citation>
    <scope>NUCLEOTIDE SEQUENCE [LARGE SCALE GENOMIC DNA]</scope>
    <source>
        <strain evidence="2">F0233</strain>
    </source>
</reference>
<feature type="non-terminal residue" evidence="2">
    <location>
        <position position="1"/>
    </location>
</feature>
<evidence type="ECO:0000256" key="1">
    <source>
        <dbReference type="SAM" id="MobiDB-lite"/>
    </source>
</evidence>
<dbReference type="Proteomes" id="UP000017052">
    <property type="component" value="Unassembled WGS sequence"/>
</dbReference>
<evidence type="ECO:0000313" key="2">
    <source>
        <dbReference type="EMBL" id="ERK50535.1"/>
    </source>
</evidence>
<accession>U2PJ26</accession>
<feature type="region of interest" description="Disordered" evidence="1">
    <location>
        <begin position="149"/>
        <end position="181"/>
    </location>
</feature>
<evidence type="ECO:0000313" key="3">
    <source>
        <dbReference type="Proteomes" id="UP000017052"/>
    </source>
</evidence>
<name>U2PJ26_9ACTN</name>
<organism evidence="2 3">
    <name type="scientific">Propionibacterium acidifaciens F0233</name>
    <dbReference type="NCBI Taxonomy" id="553198"/>
    <lineage>
        <taxon>Bacteria</taxon>
        <taxon>Bacillati</taxon>
        <taxon>Actinomycetota</taxon>
        <taxon>Actinomycetes</taxon>
        <taxon>Propionibacteriales</taxon>
        <taxon>Propionibacteriaceae</taxon>
        <taxon>Propionibacterium</taxon>
    </lineage>
</organism>